<dbReference type="RefSeq" id="WP_062246658.1">
    <property type="nucleotide sequence ID" value="NZ_JBPJFL010000001.1"/>
</dbReference>
<reference evidence="2 3" key="1">
    <citation type="submission" date="2015-10" db="EMBL/GenBank/DDBJ databases">
        <title>Draft genome sequence of Streptomyces griseorubiginosus DSM 40469, type strain for the species Streptomyces griseorubiginosus.</title>
        <authorList>
            <person name="Ruckert C."/>
            <person name="Winkler A."/>
            <person name="Kalinowski J."/>
            <person name="Kampfer P."/>
            <person name="Glaeser S."/>
        </authorList>
    </citation>
    <scope>NUCLEOTIDE SEQUENCE [LARGE SCALE GENOMIC DNA]</scope>
    <source>
        <strain evidence="2 3">DSM 40469</strain>
    </source>
</reference>
<evidence type="ECO:0000313" key="2">
    <source>
        <dbReference type="EMBL" id="KUN58525.1"/>
    </source>
</evidence>
<dbReference type="AlphaFoldDB" id="A0A101RN52"/>
<dbReference type="SUPFAM" id="SSF51735">
    <property type="entry name" value="NAD(P)-binding Rossmann-fold domains"/>
    <property type="match status" value="1"/>
</dbReference>
<name>A0A101RN52_9ACTN</name>
<dbReference type="PRINTS" id="PR00080">
    <property type="entry name" value="SDRFAMILY"/>
</dbReference>
<dbReference type="InterPro" id="IPR036291">
    <property type="entry name" value="NAD(P)-bd_dom_sf"/>
</dbReference>
<dbReference type="PRINTS" id="PR00081">
    <property type="entry name" value="GDHRDH"/>
</dbReference>
<dbReference type="InterPro" id="IPR002347">
    <property type="entry name" value="SDR_fam"/>
</dbReference>
<dbReference type="Pfam" id="PF13561">
    <property type="entry name" value="adh_short_C2"/>
    <property type="match status" value="1"/>
</dbReference>
<comment type="caution">
    <text evidence="2">The sequence shown here is derived from an EMBL/GenBank/DDBJ whole genome shotgun (WGS) entry which is preliminary data.</text>
</comment>
<protein>
    <submittedName>
        <fullName evidence="2">Short-chain dehydrogenase</fullName>
    </submittedName>
</protein>
<gene>
    <name evidence="2" type="ORF">AQJ54_41490</name>
</gene>
<dbReference type="PANTHER" id="PTHR42879:SF6">
    <property type="entry name" value="NADPH-DEPENDENT REDUCTASE BACG"/>
    <property type="match status" value="1"/>
</dbReference>
<dbReference type="PANTHER" id="PTHR42879">
    <property type="entry name" value="3-OXOACYL-(ACYL-CARRIER-PROTEIN) REDUCTASE"/>
    <property type="match status" value="1"/>
</dbReference>
<evidence type="ECO:0000313" key="3">
    <source>
        <dbReference type="Proteomes" id="UP000054375"/>
    </source>
</evidence>
<comment type="similarity">
    <text evidence="1">Belongs to the short-chain dehydrogenases/reductases (SDR) family.</text>
</comment>
<dbReference type="InterPro" id="IPR050259">
    <property type="entry name" value="SDR"/>
</dbReference>
<evidence type="ECO:0000256" key="1">
    <source>
        <dbReference type="ARBA" id="ARBA00006484"/>
    </source>
</evidence>
<organism evidence="2 3">
    <name type="scientific">Streptomyces griseorubiginosus</name>
    <dbReference type="NCBI Taxonomy" id="67304"/>
    <lineage>
        <taxon>Bacteria</taxon>
        <taxon>Bacillati</taxon>
        <taxon>Actinomycetota</taxon>
        <taxon>Actinomycetes</taxon>
        <taxon>Kitasatosporales</taxon>
        <taxon>Streptomycetaceae</taxon>
        <taxon>Streptomyces</taxon>
    </lineage>
</organism>
<proteinExistence type="inferred from homology"/>
<sequence length="259" mass="25813">MDLDLKGKRAVVTGGSRGIGLAVGRALAQEGADVALVGRNAQAAVEQATALAADTGARVIGIGADTGDDASVAAMAAAAIEQLGGVDVLVNNAAMTNPGVIAESALEAEINVKVRGYLRCARSFAPGMVERGWGRIINVGGIAARCTGSVTGSVRNIAVAALTKNLADELGPCGVNVTVVHPGATSSDTGTKALAANAEARGLTLEEVEREFSAAISIGRIVTPDEVAAVIAFLASPRSVALNGDPIIASGGALGPIYY</sequence>
<dbReference type="Proteomes" id="UP000054375">
    <property type="component" value="Unassembled WGS sequence"/>
</dbReference>
<dbReference type="Gene3D" id="3.40.50.720">
    <property type="entry name" value="NAD(P)-binding Rossmann-like Domain"/>
    <property type="match status" value="1"/>
</dbReference>
<dbReference type="EMBL" id="LMWV01000045">
    <property type="protein sequence ID" value="KUN58525.1"/>
    <property type="molecule type" value="Genomic_DNA"/>
</dbReference>
<keyword evidence="3" id="KW-1185">Reference proteome</keyword>
<accession>A0A101RN52</accession>